<dbReference type="AlphaFoldDB" id="A0A1H9E607"/>
<gene>
    <name evidence="1" type="ORF">SAMN03080615_00710</name>
</gene>
<keyword evidence="2" id="KW-1185">Reference proteome</keyword>
<dbReference type="Proteomes" id="UP000198749">
    <property type="component" value="Unassembled WGS sequence"/>
</dbReference>
<accession>A0A1H9E607</accession>
<reference evidence="2" key="1">
    <citation type="submission" date="2016-10" db="EMBL/GenBank/DDBJ databases">
        <authorList>
            <person name="Varghese N."/>
            <person name="Submissions S."/>
        </authorList>
    </citation>
    <scope>NUCLEOTIDE SEQUENCE [LARGE SCALE GENOMIC DNA]</scope>
    <source>
        <strain evidence="2">DSM 18887</strain>
    </source>
</reference>
<dbReference type="EMBL" id="FOGB01000002">
    <property type="protein sequence ID" value="SEQ21099.1"/>
    <property type="molecule type" value="Genomic_DNA"/>
</dbReference>
<protein>
    <submittedName>
        <fullName evidence="1">Uncharacterized protein</fullName>
    </submittedName>
</protein>
<proteinExistence type="predicted"/>
<organism evidence="1 2">
    <name type="scientific">Amphritea atlantica</name>
    <dbReference type="NCBI Taxonomy" id="355243"/>
    <lineage>
        <taxon>Bacteria</taxon>
        <taxon>Pseudomonadati</taxon>
        <taxon>Pseudomonadota</taxon>
        <taxon>Gammaproteobacteria</taxon>
        <taxon>Oceanospirillales</taxon>
        <taxon>Oceanospirillaceae</taxon>
        <taxon>Amphritea</taxon>
    </lineage>
</organism>
<sequence>MAETAILYFRMTTRLGNKNDVSAGRKYPPERQGLKTKTICFSKSGPEMTRCRQYFGFSPYNLTTKITALSGNHHSTVTDFARLRG</sequence>
<evidence type="ECO:0000313" key="2">
    <source>
        <dbReference type="Proteomes" id="UP000198749"/>
    </source>
</evidence>
<name>A0A1H9E607_9GAMM</name>
<dbReference type="STRING" id="355243.SAMN03080615_00710"/>
<evidence type="ECO:0000313" key="1">
    <source>
        <dbReference type="EMBL" id="SEQ21099.1"/>
    </source>
</evidence>